<comment type="caution">
    <text evidence="9">The sequence shown here is derived from an EMBL/GenBank/DDBJ whole genome shotgun (WGS) entry which is preliminary data.</text>
</comment>
<reference evidence="9 10" key="1">
    <citation type="submission" date="2017-12" db="EMBL/GenBank/DDBJ databases">
        <authorList>
            <person name="Pombert J.-F."/>
            <person name="Haag K.L."/>
            <person name="Ebert D."/>
        </authorList>
    </citation>
    <scope>NUCLEOTIDE SEQUENCE [LARGE SCALE GENOMIC DNA]</scope>
    <source>
        <strain evidence="9">BE-OM-2</strain>
    </source>
</reference>
<dbReference type="CDD" id="cd18808">
    <property type="entry name" value="SF1_C_Upf1"/>
    <property type="match status" value="1"/>
</dbReference>
<dbReference type="PANTHER" id="PTHR10887">
    <property type="entry name" value="DNA2/NAM7 HELICASE FAMILY"/>
    <property type="match status" value="1"/>
</dbReference>
<name>A0A4Q9LM85_9MICR</name>
<dbReference type="VEuPathDB" id="MicrosporidiaDB:CWI39_0822p0010"/>
<accession>A0A4Q9LM85</accession>
<protein>
    <submittedName>
        <fullName evidence="9">ATP-dependent helicase Upf1</fullName>
    </submittedName>
</protein>
<dbReference type="FunFam" id="3.40.50.300:FF:000326">
    <property type="entry name" value="P-loop containing nucleoside triphosphate hydrolase"/>
    <property type="match status" value="1"/>
</dbReference>
<dbReference type="InterPro" id="IPR047187">
    <property type="entry name" value="SF1_C_Upf1"/>
</dbReference>
<dbReference type="CDD" id="cd18042">
    <property type="entry name" value="DEXXQc_SETX"/>
    <property type="match status" value="1"/>
</dbReference>
<sequence length="2084" mass="243714">MTTNKSLLNNKTTDAINEFLKNFDTTHLWCSSRDRSIKIIRNLVLYPNICYKTEIQKKIFYSLESCNECLKNYYSIRNEIVTQKEEMILLNGEEKRIEANITIKNNFFIVSEIYRYNWKMLKNKKILAWFQGAIANFFIRGSKEFKTLKFPFILIFLSENKILLDCAINNLLSVYLESSCYLCTDLEQWNYLLEFRNSSYILVDNETPLKSINEKSWLMALFVYVGIEGTFINEDIVKPLISIYKETDAKEIRILIFKIVYICIRRNPSWLPHFVFILSTIDCYKYFLTKVNITLIYDHYIFWAPINFFINSYDLYCKIYLENKYFEFLAELTNDLNKREVFKVILGNFKFTQNYLKFLTNFPFYEELIMILLRSKDPRFESLLNIEPKFIDFMVTKTFFYIFKLPKINLEMQENLSVILQKWKNIFIFSEKILLELHEEKTLEECDKPAVENESKVSFTTAYKYLEFSKLNGFYNIFFFDIESYMRKNNFPVSLIETYCKLRDLFKLIFIKMQKGDIKTMTNEQIVYHSVFKCNTLTSKQKNKFKIKISEITPMLLSDILEKIFIFNQRYNEFPIYTLQILSFVRQCSYFNVDILKKIFAMIKTGFSYWQILYLLEYITIQMRFKPEDDLAYLCNFEWLECLTKAKFKKYNIRVFVILENILSVLSNLNISVYNVDLSKICKCYVFFKLIPNSSVIKYVEKISKNLNCDNPLINLKEFELQDCQKDDEMNSPKRVDISGSECEIIVEKKKPIKVKKNFDKIFEEPSEDGISIVEKNESIEEKLDTDKISKEPSENGILIQESKETLKEKENNDKISKEPSDEDRSTFETEMEIPRSEMKISNLPLFSESSFAEKNSNNEETIDDENKKSEKKMINQENESFKNFKSLVSDENQNYCIKNNKEVGDGNKILEVNSAQIFFNMKKEAIGNRSKTNVFFTSFGTQNIAHEANETIILDSKELINGIKKPVELMNEDITDNIIEQDTSADAVCTEIQELPELELPHSPKRLKSKIDYNFETTESLNTDVNQDISKTSLPIISIEFENQPLNNDIDIKEQILEVRSTDSIENENIQGNNILEQKPEEKNDLLEIEEINDLTELSSISDEFRIVKIKQNGITKEVFQNVNPSKNLQNFTEEKKVTHRTTIVTPESSAFSLYEKSMKTSNLIQVNTGVSNSINKDGYTFDASFFIKRVLSFESITSGSLYKNFYIPATFNSYKEYFNIFKPFIFEEAKALIEKGIEESSTEKKILILEELAHINENADLFLISEINPNFQEFDFVSIEPEKNHLNEIPISYFYGVVLSIKPVKSSFYVQVRIFGLNTKFLKKKISLTLKYICGLSTVFREYNSLFYFKNSSLSDFILAPNLIPLRNLKVKYTAAEVARNFELNYSQAQSLLACFNSTSPFTLIQGPPGTGKTKTIVAIVAAFLNSDFYIKKFTKPRILVCAPSNVAVDELTRRIHKEVPRLSKKNDILILRSGVMVQQAEDMIPFTLDFLIEKADINFSNSTDISVNFMDKKKKRNYILQNCDIICTTLSSSCSDLMVSNSLDFDVVIIDEACQAVETSTLIPFKYSPDKVVLVGDYKQLPPTIISNLLPFEKTLFDRLSKYLPVNLLRMQYRMNPLISKFANSYFYDNNIKNHPSVISRKDLYSKFCKPINFINSFGTEIFDKAFSFLNENEAESVVRLISKFLFVFLGENLNGRIGVITFYKSQSKLIKKKLLKLGKPEILKIVEVNTVDAFQGQEKDVIIVSCVRTRGLGFISDQRRINVALTRAKHALFIFGESKCLEKSPCWKAVVSFYKKSSSIVKETNTKKILFQNLSIDLSIFIGYSREKDVIFYAAKSKKEVYYASDIDETKKNCYCEMIRDSSDEACELNYTEHLFSRNKEIEISIQCDNKLRDVLKNIFVSLSRSNDITNHDVTKILFDFSKKEIFSHEFFKKIAEEFFNLFIPAIDYLSSLYLKEQDVLLQEKYYPLYTDNRRYIMRLNRNFFLLPIDEIIFYKVPIQDQLIISLNTNSNFASIKRMIFLESMKETNIKFSYNLLAVNEIIFYDQFYIYQEDQIVESLILKELNNIKDTIIYSQNEKK</sequence>
<dbReference type="Proteomes" id="UP000291404">
    <property type="component" value="Unassembled WGS sequence"/>
</dbReference>
<keyword evidence="4 9" id="KW-0347">Helicase</keyword>
<evidence type="ECO:0000259" key="8">
    <source>
        <dbReference type="Pfam" id="PF13087"/>
    </source>
</evidence>
<feature type="domain" description="DNA2/NAM7 helicase helicase" evidence="7">
    <location>
        <begin position="1515"/>
        <end position="1591"/>
    </location>
</feature>
<dbReference type="VEuPathDB" id="MicrosporidiaDB:CWI36_0033p0050"/>
<dbReference type="GO" id="GO:0005694">
    <property type="term" value="C:chromosome"/>
    <property type="evidence" value="ECO:0007669"/>
    <property type="project" value="UniProtKB-ARBA"/>
</dbReference>
<dbReference type="GO" id="GO:0006369">
    <property type="term" value="P:termination of RNA polymerase II transcription"/>
    <property type="evidence" value="ECO:0007669"/>
    <property type="project" value="TreeGrafter"/>
</dbReference>
<dbReference type="Pfam" id="PF13086">
    <property type="entry name" value="AAA_11"/>
    <property type="match status" value="2"/>
</dbReference>
<gene>
    <name evidence="9" type="ORF">CWI36_0033p0050</name>
</gene>
<feature type="compositionally biased region" description="Polar residues" evidence="6">
    <location>
        <begin position="848"/>
        <end position="860"/>
    </location>
</feature>
<evidence type="ECO:0000256" key="1">
    <source>
        <dbReference type="ARBA" id="ARBA00007913"/>
    </source>
</evidence>
<evidence type="ECO:0000256" key="2">
    <source>
        <dbReference type="ARBA" id="ARBA00022741"/>
    </source>
</evidence>
<proteinExistence type="inferred from homology"/>
<feature type="region of interest" description="Disordered" evidence="6">
    <location>
        <begin position="805"/>
        <end position="835"/>
    </location>
</feature>
<evidence type="ECO:0000256" key="5">
    <source>
        <dbReference type="ARBA" id="ARBA00022840"/>
    </source>
</evidence>
<dbReference type="InterPro" id="IPR045055">
    <property type="entry name" value="DNA2/NAM7-like"/>
</dbReference>
<dbReference type="GO" id="GO:0016787">
    <property type="term" value="F:hydrolase activity"/>
    <property type="evidence" value="ECO:0007669"/>
    <property type="project" value="UniProtKB-KW"/>
</dbReference>
<dbReference type="VEuPathDB" id="MicrosporidiaDB:CWI39_0365p0020"/>
<evidence type="ECO:0000256" key="6">
    <source>
        <dbReference type="SAM" id="MobiDB-lite"/>
    </source>
</evidence>
<dbReference type="GO" id="GO:0004386">
    <property type="term" value="F:helicase activity"/>
    <property type="evidence" value="ECO:0007669"/>
    <property type="project" value="UniProtKB-KW"/>
</dbReference>
<dbReference type="Pfam" id="PF13087">
    <property type="entry name" value="AAA_12"/>
    <property type="match status" value="1"/>
</dbReference>
<feature type="region of interest" description="Disordered" evidence="6">
    <location>
        <begin position="848"/>
        <end position="870"/>
    </location>
</feature>
<dbReference type="GO" id="GO:0001147">
    <property type="term" value="F:transcription termination site sequence-specific DNA binding"/>
    <property type="evidence" value="ECO:0007669"/>
    <property type="project" value="TreeGrafter"/>
</dbReference>
<keyword evidence="10" id="KW-1185">Reference proteome</keyword>
<dbReference type="Gene3D" id="3.40.50.300">
    <property type="entry name" value="P-loop containing nucleotide triphosphate hydrolases"/>
    <property type="match status" value="2"/>
</dbReference>
<evidence type="ECO:0000256" key="3">
    <source>
        <dbReference type="ARBA" id="ARBA00022801"/>
    </source>
</evidence>
<comment type="similarity">
    <text evidence="1">Belongs to the DNA2/NAM7 helicase family.</text>
</comment>
<keyword evidence="2" id="KW-0547">Nucleotide-binding</keyword>
<dbReference type="STRING" id="148818.A0A4Q9LM85"/>
<dbReference type="GO" id="GO:0016604">
    <property type="term" value="C:nuclear body"/>
    <property type="evidence" value="ECO:0007669"/>
    <property type="project" value="TreeGrafter"/>
</dbReference>
<dbReference type="InterPro" id="IPR041679">
    <property type="entry name" value="DNA2/NAM7-like_C"/>
</dbReference>
<feature type="domain" description="DNA2/NAM7 helicase helicase" evidence="7">
    <location>
        <begin position="1385"/>
        <end position="1498"/>
    </location>
</feature>
<evidence type="ECO:0000259" key="7">
    <source>
        <dbReference type="Pfam" id="PF13086"/>
    </source>
</evidence>
<evidence type="ECO:0000256" key="4">
    <source>
        <dbReference type="ARBA" id="ARBA00022806"/>
    </source>
</evidence>
<dbReference type="GO" id="GO:0005524">
    <property type="term" value="F:ATP binding"/>
    <property type="evidence" value="ECO:0007669"/>
    <property type="project" value="UniProtKB-KW"/>
</dbReference>
<organism evidence="9 10">
    <name type="scientific">Hamiltosporidium magnivora</name>
    <dbReference type="NCBI Taxonomy" id="148818"/>
    <lineage>
        <taxon>Eukaryota</taxon>
        <taxon>Fungi</taxon>
        <taxon>Fungi incertae sedis</taxon>
        <taxon>Microsporidia</taxon>
        <taxon>Dubosqiidae</taxon>
        <taxon>Hamiltosporidium</taxon>
    </lineage>
</organism>
<keyword evidence="5" id="KW-0067">ATP-binding</keyword>
<dbReference type="InterPro" id="IPR027417">
    <property type="entry name" value="P-loop_NTPase"/>
</dbReference>
<dbReference type="InterPro" id="IPR041677">
    <property type="entry name" value="DNA2/NAM7_AAA_11"/>
</dbReference>
<feature type="domain" description="DNA2/NAM7 helicase-like C-terminal" evidence="8">
    <location>
        <begin position="1596"/>
        <end position="1782"/>
    </location>
</feature>
<keyword evidence="3" id="KW-0378">Hydrolase</keyword>
<dbReference type="EMBL" id="PITI01000033">
    <property type="protein sequence ID" value="TBU09404.1"/>
    <property type="molecule type" value="Genomic_DNA"/>
</dbReference>
<dbReference type="PANTHER" id="PTHR10887:SF495">
    <property type="entry name" value="HELICASE SENATAXIN ISOFORM X1-RELATED"/>
    <property type="match status" value="1"/>
</dbReference>
<evidence type="ECO:0000313" key="10">
    <source>
        <dbReference type="Proteomes" id="UP000291404"/>
    </source>
</evidence>
<evidence type="ECO:0000313" key="9">
    <source>
        <dbReference type="EMBL" id="TBU09404.1"/>
    </source>
</evidence>
<dbReference type="SUPFAM" id="SSF52540">
    <property type="entry name" value="P-loop containing nucleoside triphosphate hydrolases"/>
    <property type="match status" value="1"/>
</dbReference>